<comment type="caution">
    <text evidence="2">The sequence shown here is derived from an EMBL/GenBank/DDBJ whole genome shotgun (WGS) entry which is preliminary data.</text>
</comment>
<reference evidence="3" key="1">
    <citation type="submission" date="2016-10" db="EMBL/GenBank/DDBJ databases">
        <authorList>
            <person name="de Groot N.N."/>
        </authorList>
    </citation>
    <scope>NUCLEOTIDE SEQUENCE [LARGE SCALE GENOMIC DNA]</scope>
    <source>
        <strain evidence="3">DSM 15758</strain>
    </source>
</reference>
<sequence>MLHPSGRSSRPALRQLARVLGLAASLTLATVLPAQAQTEQSQVTLAIQYGYAYLPVTLADKLGFFREQAKAAGQPDTQFEIKRISGSPAINDALISGNIDIGGYGLPGTLVAWQKTQKSLDIRALCALVAGDNALFVNDPSIKSLKDFKADQKIAVSSPTGQQALLLQMAAERTFGPGQAHRLDNLMVALPHPDATASLLNKAGITGYIGPNPYSYLLAKDAKVTKLFDFSRELDLRMTSGVLTTTGKFVKRNPKLSAAVVAAIGQAQDFIKAEPRKAAELFLQSEPSSLSLDQVEEMLRGVSGEWSVQPIGVMTLATFMVGSGALKEAPQRWQQVFFDPVATGEGN</sequence>
<organism evidence="2 3">
    <name type="scientific">Pseudomonas oryzihabitans</name>
    <dbReference type="NCBI Taxonomy" id="47885"/>
    <lineage>
        <taxon>Bacteria</taxon>
        <taxon>Pseudomonadati</taxon>
        <taxon>Pseudomonadota</taxon>
        <taxon>Gammaproteobacteria</taxon>
        <taxon>Pseudomonadales</taxon>
        <taxon>Pseudomonadaceae</taxon>
        <taxon>Pseudomonas</taxon>
    </lineage>
</organism>
<dbReference type="PANTHER" id="PTHR30024">
    <property type="entry name" value="ALIPHATIC SULFONATES-BINDING PROTEIN-RELATED"/>
    <property type="match status" value="1"/>
</dbReference>
<feature type="signal peptide" evidence="1">
    <location>
        <begin position="1"/>
        <end position="36"/>
    </location>
</feature>
<feature type="chain" id="PRO_5043145032" evidence="1">
    <location>
        <begin position="37"/>
        <end position="347"/>
    </location>
</feature>
<dbReference type="RefSeq" id="WP_042135625.1">
    <property type="nucleotide sequence ID" value="NZ_CP189647.1"/>
</dbReference>
<evidence type="ECO:0000313" key="2">
    <source>
        <dbReference type="EMBL" id="SCZ47211.1"/>
    </source>
</evidence>
<dbReference type="AlphaFoldDB" id="A0A1G5PDM8"/>
<gene>
    <name evidence="2" type="ORF">SAMN05216279_11288</name>
</gene>
<name>A0A1G5PDM8_9PSED</name>
<keyword evidence="1" id="KW-0732">Signal</keyword>
<dbReference type="PANTHER" id="PTHR30024:SF2">
    <property type="entry name" value="ABC TRANSPORTER SUBSTRATE-BINDING PROTEIN"/>
    <property type="match status" value="1"/>
</dbReference>
<evidence type="ECO:0000313" key="3">
    <source>
        <dbReference type="Proteomes" id="UP000183046"/>
    </source>
</evidence>
<proteinExistence type="predicted"/>
<dbReference type="SUPFAM" id="SSF53850">
    <property type="entry name" value="Periplasmic binding protein-like II"/>
    <property type="match status" value="1"/>
</dbReference>
<accession>A0A1G5PDM8</accession>
<dbReference type="OrthoDB" id="6788250at2"/>
<dbReference type="Proteomes" id="UP000183046">
    <property type="component" value="Unassembled WGS sequence"/>
</dbReference>
<evidence type="ECO:0000256" key="1">
    <source>
        <dbReference type="SAM" id="SignalP"/>
    </source>
</evidence>
<dbReference type="Pfam" id="PF13379">
    <property type="entry name" value="NMT1_2"/>
    <property type="match status" value="1"/>
</dbReference>
<dbReference type="STRING" id="237610.BJP27_22655"/>
<dbReference type="EMBL" id="FMWB01000012">
    <property type="protein sequence ID" value="SCZ47211.1"/>
    <property type="molecule type" value="Genomic_DNA"/>
</dbReference>
<dbReference type="Gene3D" id="3.40.190.10">
    <property type="entry name" value="Periplasmic binding protein-like II"/>
    <property type="match status" value="2"/>
</dbReference>
<protein>
    <submittedName>
        <fullName evidence="2">NitT/TauT family transport system substrate-binding protein</fullName>
    </submittedName>
</protein>